<dbReference type="STRING" id="1002526.SAMN05216578_103111"/>
<gene>
    <name evidence="7" type="ORF">SAMN05216578_103111</name>
</gene>
<feature type="transmembrane region" description="Helical" evidence="6">
    <location>
        <begin position="117"/>
        <end position="140"/>
    </location>
</feature>
<feature type="transmembrane region" description="Helical" evidence="6">
    <location>
        <begin position="178"/>
        <end position="197"/>
    </location>
</feature>
<feature type="transmembrane region" description="Helical" evidence="6">
    <location>
        <begin position="152"/>
        <end position="172"/>
    </location>
</feature>
<reference evidence="7 8" key="1">
    <citation type="submission" date="2016-10" db="EMBL/GenBank/DDBJ databases">
        <authorList>
            <person name="de Groot N.N."/>
        </authorList>
    </citation>
    <scope>NUCLEOTIDE SEQUENCE [LARGE SCALE GENOMIC DNA]</scope>
    <source>
        <strain evidence="7 8">JCM 18415</strain>
    </source>
</reference>
<evidence type="ECO:0000313" key="7">
    <source>
        <dbReference type="EMBL" id="SFQ75683.1"/>
    </source>
</evidence>
<evidence type="ECO:0000256" key="2">
    <source>
        <dbReference type="ARBA" id="ARBA00022475"/>
    </source>
</evidence>
<dbReference type="Proteomes" id="UP000242815">
    <property type="component" value="Unassembled WGS sequence"/>
</dbReference>
<comment type="subcellular location">
    <subcellularLocation>
        <location evidence="1">Cell membrane</location>
        <topology evidence="1">Multi-pass membrane protein</topology>
    </subcellularLocation>
</comment>
<name>A0A1I6B444_9GAMM</name>
<dbReference type="PANTHER" id="PTHR30250">
    <property type="entry name" value="PST FAMILY PREDICTED COLANIC ACID TRANSPORTER"/>
    <property type="match status" value="1"/>
</dbReference>
<dbReference type="AlphaFoldDB" id="A0A1I6B444"/>
<organism evidence="7 8">
    <name type="scientific">Halopseudomonas formosensis</name>
    <dbReference type="NCBI Taxonomy" id="1002526"/>
    <lineage>
        <taxon>Bacteria</taxon>
        <taxon>Pseudomonadati</taxon>
        <taxon>Pseudomonadota</taxon>
        <taxon>Gammaproteobacteria</taxon>
        <taxon>Pseudomonadales</taxon>
        <taxon>Pseudomonadaceae</taxon>
        <taxon>Halopseudomonas</taxon>
    </lineage>
</organism>
<accession>A0A1I6B444</accession>
<feature type="transmembrane region" description="Helical" evidence="6">
    <location>
        <begin position="381"/>
        <end position="403"/>
    </location>
</feature>
<keyword evidence="2" id="KW-1003">Cell membrane</keyword>
<dbReference type="EMBL" id="FOYD01000003">
    <property type="protein sequence ID" value="SFQ75683.1"/>
    <property type="molecule type" value="Genomic_DNA"/>
</dbReference>
<feature type="transmembrane region" description="Helical" evidence="6">
    <location>
        <begin position="79"/>
        <end position="105"/>
    </location>
</feature>
<keyword evidence="3 6" id="KW-0812">Transmembrane</keyword>
<dbReference type="OrthoDB" id="7030476at2"/>
<protein>
    <submittedName>
        <fullName evidence="7">Membrane protein involved in the export of O-antigen and teichoic acid</fullName>
    </submittedName>
</protein>
<dbReference type="PANTHER" id="PTHR30250:SF11">
    <property type="entry name" value="O-ANTIGEN TRANSPORTER-RELATED"/>
    <property type="match status" value="1"/>
</dbReference>
<evidence type="ECO:0000256" key="6">
    <source>
        <dbReference type="SAM" id="Phobius"/>
    </source>
</evidence>
<evidence type="ECO:0000256" key="1">
    <source>
        <dbReference type="ARBA" id="ARBA00004651"/>
    </source>
</evidence>
<evidence type="ECO:0000256" key="5">
    <source>
        <dbReference type="ARBA" id="ARBA00023136"/>
    </source>
</evidence>
<feature type="transmembrane region" description="Helical" evidence="6">
    <location>
        <begin position="42"/>
        <end position="67"/>
    </location>
</feature>
<dbReference type="RefSeq" id="WP_090537950.1">
    <property type="nucleotide sequence ID" value="NZ_FOYD01000003.1"/>
</dbReference>
<keyword evidence="4 6" id="KW-1133">Transmembrane helix</keyword>
<feature type="transmembrane region" description="Helical" evidence="6">
    <location>
        <begin position="356"/>
        <end position="375"/>
    </location>
</feature>
<dbReference type="InterPro" id="IPR050833">
    <property type="entry name" value="Poly_Biosynth_Transport"/>
</dbReference>
<dbReference type="Pfam" id="PF13440">
    <property type="entry name" value="Polysacc_synt_3"/>
    <property type="match status" value="1"/>
</dbReference>
<evidence type="ECO:0000256" key="3">
    <source>
        <dbReference type="ARBA" id="ARBA00022692"/>
    </source>
</evidence>
<dbReference type="GO" id="GO:0005886">
    <property type="term" value="C:plasma membrane"/>
    <property type="evidence" value="ECO:0007669"/>
    <property type="project" value="UniProtKB-SubCell"/>
</dbReference>
<evidence type="ECO:0000313" key="8">
    <source>
        <dbReference type="Proteomes" id="UP000242815"/>
    </source>
</evidence>
<feature type="transmembrane region" description="Helical" evidence="6">
    <location>
        <begin position="321"/>
        <end position="344"/>
    </location>
</feature>
<evidence type="ECO:0000256" key="4">
    <source>
        <dbReference type="ARBA" id="ARBA00022989"/>
    </source>
</evidence>
<proteinExistence type="predicted"/>
<feature type="transmembrane region" description="Helical" evidence="6">
    <location>
        <begin position="289"/>
        <end position="309"/>
    </location>
</feature>
<keyword evidence="5 6" id="KW-0472">Membrane</keyword>
<sequence length="437" mass="47206">MKGGDYLRHLALSLATRLTMIALRLVRNVLLARLLGPADRGIFALLAALPDMIVAVTSGGLTSAVAFHAARQRGMGPLLAHILVQGCALAGVLTLLVLLAIHSLGSLPEFVERLGPWVWGLLIAVPVVIGKNALLVLHNADGRVGPFNSLRLLESLGPLLLFVALWALFPYAALEAAIGSWLIGLVMVVVVGICWLGRFHQLRPRWQRDEQGALARYGLRSHPEVLFQQVLLRADYLLIGMLLPAAELGYYAMASAAVELLLIVPEAVTTPLMKRLLQQGEGMERLTPLALRLTASVMLLACILMALLGEWLIVTLFGDSYVPASVALLALLPGVFALCYASILRLDLLGKQRPGTLSLITGVAAGVNLLLNLWWIPGWGILGAGLASSLAYVLAATAMLWQFCRLSGVAWWRTLFLLPEDLNMLRSLLRSRQGSTA</sequence>